<keyword evidence="4" id="KW-0804">Transcription</keyword>
<dbReference type="InterPro" id="IPR012677">
    <property type="entry name" value="Nucleotide-bd_a/b_plait_sf"/>
</dbReference>
<feature type="domain" description="HTH myb-type" evidence="11">
    <location>
        <begin position="550"/>
        <end position="605"/>
    </location>
</feature>
<dbReference type="PROSITE" id="PS50961">
    <property type="entry name" value="HTH_LA"/>
    <property type="match status" value="1"/>
</dbReference>
<dbReference type="InterPro" id="IPR006630">
    <property type="entry name" value="La_HTH"/>
</dbReference>
<reference evidence="13 14" key="1">
    <citation type="journal article" date="2024" name="G3 (Bethesda)">
        <title>Genome assembly of Hibiscus sabdariffa L. provides insights into metabolisms of medicinal natural products.</title>
        <authorList>
            <person name="Kim T."/>
        </authorList>
    </citation>
    <scope>NUCLEOTIDE SEQUENCE [LARGE SCALE GENOMIC DNA]</scope>
    <source>
        <strain evidence="13">TK-2024</strain>
        <tissue evidence="13">Old leaves</tissue>
    </source>
</reference>
<evidence type="ECO:0000256" key="2">
    <source>
        <dbReference type="ARBA" id="ARBA00022884"/>
    </source>
</evidence>
<protein>
    <submittedName>
        <fullName evidence="13">Uncharacterized protein</fullName>
    </submittedName>
</protein>
<dbReference type="CDD" id="cd12291">
    <property type="entry name" value="RRM1_La"/>
    <property type="match status" value="1"/>
</dbReference>
<dbReference type="InterPro" id="IPR002344">
    <property type="entry name" value="Lupus_La"/>
</dbReference>
<dbReference type="Pfam" id="PF00076">
    <property type="entry name" value="RRM_1"/>
    <property type="match status" value="1"/>
</dbReference>
<dbReference type="InterPro" id="IPR017930">
    <property type="entry name" value="Myb_dom"/>
</dbReference>
<sequence length="1493" mass="165012">MATPSLSEDTAKAVLRQVEFYFSDSNVPRDNFLRKKISESEDGLVSLALICSFSKMRGHLSLRDVKAEDVPEATLKAVADTLRTSSSLKVSEDGKKVGRATALLEPEELLEQLDSRTIAASPFEFNVKMEDVQAFFDQYAKVNSVRLPRHVANKKYFCGTALVEFSAEEDAQKVLEQSLVFAGAELELKPKKDFDAVRGEEAEEFEDNHPVSGSNGENHSNAEANYPKGLLVAFTLKKISSGDSDELAKEGGTEKIEEKTTTNDNDNEEKTNDKHVSDETDTKSPMPKDEDTEHKSTAAAYKDDLNVVRREDLKEALQKFGTVKYVDFKIGEVKGYIRFDTPEAAQKARAAAVLAKEDGLVVKNFIATLEPVTGEAEKEYWSLLRGGQEKFRGNKRFQGRGGKHFRGGKRDLSIFAFSAQPRLDLQMRIVSASSLIRFFISQIAGRSVVELELRYAALFIYKRTMEGDRTVSTPPVGLSISDDAQRMRALHGRTTGPTRRSTKGQWTAEEDEILRNAVQRFKGKNWKKIAECFKDRTDVQCLHRWQKVLNPELVKGPWSKEEDELIIELVNKYGPKKWSTIAQHLPGRIGKQCRERWHNHLNPAINKQAWTQEEELALIRAHQIFGNRWAELSKFLPGRTDNAIKNHWNSSIKKKLDSYIASGLLEQFEFSLLANQSQTMLSSYSTVQSNVDDSASKVITQAEDISECSQETAMVSCSQSTSDLANASAHTREQFHFTEMHGEAKEKNYSPAPCSEEYYTSLDDVNFSIPEIPSEGCFASGDNQFGLPDLPNISSLDLGQESSGANNCPDTSESHKVMDIAFQSSVGLNAPTPFVNMGTSSDKQEQTLIPDDECCSVLFSRAVNDGCFAPESYTRGSNDGCFTNASLSQASDIQISETGRIPALQSNCPSRSELLPTSCCQSFAPPLLSVEDGTHMIGGEPCQLNGQPFGNQEQGFTMIAHDGFIYTSDDHTDNTSLQGKSYLDNDSRKLVPVNTFGLESNVVETCPSVEDKPTLPAEQDVGGLCYEPPRFPSLDIPFFSCDLIPSGCDMQQEYSPLGIRQLMMSTTNCISPFRLWDSPSQDSSPDALLKSAAKTFTGTPSILKKRHRDLLSPLSERQSEKKLETDMTSNLTKDFSCLDVMFNESGTGNTSQVCPSELKTNSSVSIQENENLHQAFDEEHRNGGDHIESLNEETQKNDSNGNSSQGNIEKEACEIHTKDKTEIDASYKIVQRPAAVLVEHNLNDPLLFSPDHVGPKADRSLLSSSLRTPRNLYHKSSGAISNQGLASECIVVSSPALKINKSEGHSIDDTTVQCTDSSTTLKNLVDNTGNNATTESYNIFGDTPFKRSIESPSAWKSPWFINSFVPGPRIDTDITIEDMGYLMSPVERSYDAIGLMKQLSEHTAAAYADALEVLGNETPESIIKGRGINNPSNMDKENSRSENQSHLASNILVERRILDFSGCVTPGKGSENGKSSTAMSFSSPSSHILKGLR</sequence>
<evidence type="ECO:0000256" key="5">
    <source>
        <dbReference type="ARBA" id="ARBA00023242"/>
    </source>
</evidence>
<dbReference type="SUPFAM" id="SSF54928">
    <property type="entry name" value="RNA-binding domain, RBD"/>
    <property type="match status" value="2"/>
</dbReference>
<comment type="caution">
    <text evidence="13">The sequence shown here is derived from an EMBL/GenBank/DDBJ whole genome shotgun (WGS) entry which is preliminary data.</text>
</comment>
<evidence type="ECO:0000256" key="1">
    <source>
        <dbReference type="ARBA" id="ARBA00004123"/>
    </source>
</evidence>
<feature type="domain" description="Myb-like" evidence="8">
    <location>
        <begin position="602"/>
        <end position="652"/>
    </location>
</feature>
<feature type="region of interest" description="Disordered" evidence="7">
    <location>
        <begin position="1422"/>
        <end position="1445"/>
    </location>
</feature>
<evidence type="ECO:0000259" key="10">
    <source>
        <dbReference type="PROSITE" id="PS50961"/>
    </source>
</evidence>
<keyword evidence="14" id="KW-1185">Reference proteome</keyword>
<feature type="domain" description="HTH La-type RNA-binding" evidence="10">
    <location>
        <begin position="4"/>
        <end position="107"/>
    </location>
</feature>
<dbReference type="PROSITE" id="PS51939">
    <property type="entry name" value="XRRM"/>
    <property type="match status" value="1"/>
</dbReference>
<dbReference type="Pfam" id="PF08777">
    <property type="entry name" value="RRM_3"/>
    <property type="match status" value="1"/>
</dbReference>
<feature type="domain" description="HTH myb-type" evidence="11">
    <location>
        <begin position="498"/>
        <end position="549"/>
    </location>
</feature>
<feature type="domain" description="RRM" evidence="9">
    <location>
        <begin position="116"/>
        <end position="193"/>
    </location>
</feature>
<feature type="domain" description="HTH myb-type" evidence="11">
    <location>
        <begin position="606"/>
        <end position="656"/>
    </location>
</feature>
<proteinExistence type="predicted"/>
<evidence type="ECO:0000259" key="12">
    <source>
        <dbReference type="PROSITE" id="PS51939"/>
    </source>
</evidence>
<feature type="region of interest" description="Disordered" evidence="7">
    <location>
        <begin position="1468"/>
        <end position="1493"/>
    </location>
</feature>
<evidence type="ECO:0000259" key="8">
    <source>
        <dbReference type="PROSITE" id="PS50090"/>
    </source>
</evidence>
<keyword evidence="5" id="KW-0539">Nucleus</keyword>
<feature type="compositionally biased region" description="Basic and acidic residues" evidence="7">
    <location>
        <begin position="246"/>
        <end position="261"/>
    </location>
</feature>
<dbReference type="SUPFAM" id="SSF46785">
    <property type="entry name" value="Winged helix' DNA-binding domain"/>
    <property type="match status" value="1"/>
</dbReference>
<keyword evidence="3" id="KW-0805">Transcription regulation</keyword>
<dbReference type="EMBL" id="JBBPBN010001162">
    <property type="protein sequence ID" value="KAK8479542.1"/>
    <property type="molecule type" value="Genomic_DNA"/>
</dbReference>
<evidence type="ECO:0000259" key="9">
    <source>
        <dbReference type="PROSITE" id="PS50102"/>
    </source>
</evidence>
<dbReference type="SUPFAM" id="SSF46689">
    <property type="entry name" value="Homeodomain-like"/>
    <property type="match status" value="2"/>
</dbReference>
<dbReference type="InterPro" id="IPR036390">
    <property type="entry name" value="WH_DNA-bd_sf"/>
</dbReference>
<dbReference type="Pfam" id="PF05383">
    <property type="entry name" value="La"/>
    <property type="match status" value="1"/>
</dbReference>
<evidence type="ECO:0000256" key="3">
    <source>
        <dbReference type="ARBA" id="ARBA00023015"/>
    </source>
</evidence>
<feature type="compositionally biased region" description="Polar residues" evidence="7">
    <location>
        <begin position="211"/>
        <end position="223"/>
    </location>
</feature>
<dbReference type="InterPro" id="IPR036388">
    <property type="entry name" value="WH-like_DNA-bd_sf"/>
</dbReference>
<comment type="subcellular location">
    <subcellularLocation>
        <location evidence="1">Nucleus</location>
    </subcellularLocation>
</comment>
<evidence type="ECO:0000256" key="7">
    <source>
        <dbReference type="SAM" id="MobiDB-lite"/>
    </source>
</evidence>
<feature type="region of interest" description="Disordered" evidence="7">
    <location>
        <begin position="199"/>
        <end position="223"/>
    </location>
</feature>
<feature type="compositionally biased region" description="Low complexity" evidence="7">
    <location>
        <begin position="1475"/>
        <end position="1486"/>
    </location>
</feature>
<dbReference type="Gene3D" id="1.10.10.60">
    <property type="entry name" value="Homeodomain-like"/>
    <property type="match status" value="3"/>
</dbReference>
<evidence type="ECO:0000313" key="13">
    <source>
        <dbReference type="EMBL" id="KAK8479542.1"/>
    </source>
</evidence>
<feature type="domain" description="Myb-like" evidence="8">
    <location>
        <begin position="550"/>
        <end position="601"/>
    </location>
</feature>
<feature type="domain" description="Myb-like" evidence="8">
    <location>
        <begin position="498"/>
        <end position="549"/>
    </location>
</feature>
<dbReference type="InterPro" id="IPR000504">
    <property type="entry name" value="RRM_dom"/>
</dbReference>
<dbReference type="Proteomes" id="UP001396334">
    <property type="component" value="Unassembled WGS sequence"/>
</dbReference>
<accession>A0ABR1ZGF3</accession>
<keyword evidence="2 6" id="KW-0694">RNA-binding</keyword>
<evidence type="ECO:0000256" key="4">
    <source>
        <dbReference type="ARBA" id="ARBA00023163"/>
    </source>
</evidence>
<feature type="region of interest" description="Disordered" evidence="7">
    <location>
        <begin position="243"/>
        <end position="298"/>
    </location>
</feature>
<evidence type="ECO:0000256" key="6">
    <source>
        <dbReference type="PROSITE-ProRule" id="PRU00332"/>
    </source>
</evidence>
<dbReference type="PRINTS" id="PR00302">
    <property type="entry name" value="LUPUSLA"/>
</dbReference>
<dbReference type="CDD" id="cd08030">
    <property type="entry name" value="LA_like_plant"/>
    <property type="match status" value="1"/>
</dbReference>
<gene>
    <name evidence="13" type="ORF">V6N11_069395</name>
</gene>
<organism evidence="13 14">
    <name type="scientific">Hibiscus sabdariffa</name>
    <name type="common">roselle</name>
    <dbReference type="NCBI Taxonomy" id="183260"/>
    <lineage>
        <taxon>Eukaryota</taxon>
        <taxon>Viridiplantae</taxon>
        <taxon>Streptophyta</taxon>
        <taxon>Embryophyta</taxon>
        <taxon>Tracheophyta</taxon>
        <taxon>Spermatophyta</taxon>
        <taxon>Magnoliopsida</taxon>
        <taxon>eudicotyledons</taxon>
        <taxon>Gunneridae</taxon>
        <taxon>Pentapetalae</taxon>
        <taxon>rosids</taxon>
        <taxon>malvids</taxon>
        <taxon>Malvales</taxon>
        <taxon>Malvaceae</taxon>
        <taxon>Malvoideae</taxon>
        <taxon>Hibiscus</taxon>
    </lineage>
</organism>
<dbReference type="CDD" id="cd00167">
    <property type="entry name" value="SANT"/>
    <property type="match status" value="3"/>
</dbReference>
<dbReference type="PROSITE" id="PS51294">
    <property type="entry name" value="HTH_MYB"/>
    <property type="match status" value="3"/>
</dbReference>
<dbReference type="SMART" id="SM00717">
    <property type="entry name" value="SANT"/>
    <property type="match status" value="3"/>
</dbReference>
<dbReference type="InterPro" id="IPR050560">
    <property type="entry name" value="MYB_TF"/>
</dbReference>
<evidence type="ECO:0000313" key="14">
    <source>
        <dbReference type="Proteomes" id="UP001396334"/>
    </source>
</evidence>
<dbReference type="InterPro" id="IPR035979">
    <property type="entry name" value="RBD_domain_sf"/>
</dbReference>
<dbReference type="Pfam" id="PF00249">
    <property type="entry name" value="Myb_DNA-binding"/>
    <property type="match status" value="3"/>
</dbReference>
<dbReference type="SMART" id="SM00360">
    <property type="entry name" value="RRM"/>
    <property type="match status" value="2"/>
</dbReference>
<dbReference type="InterPro" id="IPR001005">
    <property type="entry name" value="SANT/Myb"/>
</dbReference>
<dbReference type="SMART" id="SM00715">
    <property type="entry name" value="LA"/>
    <property type="match status" value="1"/>
</dbReference>
<dbReference type="PANTHER" id="PTHR45614">
    <property type="entry name" value="MYB PROTEIN-RELATED"/>
    <property type="match status" value="1"/>
</dbReference>
<dbReference type="InterPro" id="IPR009057">
    <property type="entry name" value="Homeodomain-like_sf"/>
</dbReference>
<dbReference type="PROSITE" id="PS50102">
    <property type="entry name" value="RRM"/>
    <property type="match status" value="1"/>
</dbReference>
<dbReference type="PROSITE" id="PS50090">
    <property type="entry name" value="MYB_LIKE"/>
    <property type="match status" value="3"/>
</dbReference>
<dbReference type="PANTHER" id="PTHR45614:SF266">
    <property type="entry name" value="TRANSCRIPTION FACTOR MYB3R-4"/>
    <property type="match status" value="1"/>
</dbReference>
<dbReference type="Gene3D" id="3.30.70.330">
    <property type="match status" value="2"/>
</dbReference>
<evidence type="ECO:0000259" key="11">
    <source>
        <dbReference type="PROSITE" id="PS51294"/>
    </source>
</evidence>
<dbReference type="InterPro" id="IPR014886">
    <property type="entry name" value="La_xRRM"/>
</dbReference>
<feature type="compositionally biased region" description="Basic and acidic residues" evidence="7">
    <location>
        <begin position="268"/>
        <end position="298"/>
    </location>
</feature>
<dbReference type="Gene3D" id="1.10.10.10">
    <property type="entry name" value="Winged helix-like DNA-binding domain superfamily/Winged helix DNA-binding domain"/>
    <property type="match status" value="1"/>
</dbReference>
<feature type="domain" description="XRRM" evidence="12">
    <location>
        <begin position="287"/>
        <end position="412"/>
    </location>
</feature>
<name>A0ABR1ZGF3_9ROSI</name>